<sequence length="270" mass="26792">MTAALVVGALALLAWPGGAARRRARLRRLVGGARGAAGWSAAVAPAAWPLTAGTAGLAAGALAGPPLVAVLAAVLAAVAARAVLRQRERAREEQSLDVLADALAALAAELRSGRTLAAATASAVAVVPDAGAARGLARALRAPEGVPSKAVPSAAAAELGRAHERLAAAVRLSNRTGCSLAAVAGAVEDDLRARRRQREELGSVTAGPRASAALLAGLPLLALAMGGGIGARPWTVLTTTPVGQVLLVAGVALEAAGLAWSARLVRRALR</sequence>
<reference evidence="3" key="1">
    <citation type="submission" date="2018-05" db="EMBL/GenBank/DDBJ databases">
        <authorList>
            <person name="Klenk H.-P."/>
            <person name="Huntemann M."/>
            <person name="Clum A."/>
            <person name="Pillay M."/>
            <person name="Palaniappan K."/>
            <person name="Varghese N."/>
            <person name="Mikhailova N."/>
            <person name="Stamatis D."/>
            <person name="Reddy T."/>
            <person name="Daum C."/>
            <person name="Shapiro N."/>
            <person name="Ivanova N."/>
            <person name="Kyrpides N."/>
            <person name="Woyke T."/>
        </authorList>
    </citation>
    <scope>NUCLEOTIDE SEQUENCE [LARGE SCALE GENOMIC DNA]</scope>
    <source>
        <strain evidence="3">DSM 45417</strain>
    </source>
</reference>
<keyword evidence="1" id="KW-0812">Transmembrane</keyword>
<keyword evidence="1" id="KW-1133">Transmembrane helix</keyword>
<dbReference type="Proteomes" id="UP000246661">
    <property type="component" value="Unassembled WGS sequence"/>
</dbReference>
<dbReference type="EMBL" id="QGTX01000001">
    <property type="protein sequence ID" value="PWW21613.1"/>
    <property type="molecule type" value="Genomic_DNA"/>
</dbReference>
<keyword evidence="3" id="KW-1185">Reference proteome</keyword>
<organism evidence="2 3">
    <name type="scientific">Geodermatophilus normandii</name>
    <dbReference type="NCBI Taxonomy" id="1137989"/>
    <lineage>
        <taxon>Bacteria</taxon>
        <taxon>Bacillati</taxon>
        <taxon>Actinomycetota</taxon>
        <taxon>Actinomycetes</taxon>
        <taxon>Geodermatophilales</taxon>
        <taxon>Geodermatophilaceae</taxon>
        <taxon>Geodermatophilus</taxon>
    </lineage>
</organism>
<protein>
    <submittedName>
        <fullName evidence="2">Tight adherence protein B</fullName>
    </submittedName>
</protein>
<comment type="caution">
    <text evidence="2">The sequence shown here is derived from an EMBL/GenBank/DDBJ whole genome shotgun (WGS) entry which is preliminary data.</text>
</comment>
<dbReference type="AlphaFoldDB" id="A0A317QF25"/>
<name>A0A317QF25_9ACTN</name>
<dbReference type="OrthoDB" id="5198162at2"/>
<evidence type="ECO:0000313" key="2">
    <source>
        <dbReference type="EMBL" id="PWW21613.1"/>
    </source>
</evidence>
<feature type="transmembrane region" description="Helical" evidence="1">
    <location>
        <begin position="67"/>
        <end position="84"/>
    </location>
</feature>
<feature type="transmembrane region" description="Helical" evidence="1">
    <location>
        <begin position="201"/>
        <end position="225"/>
    </location>
</feature>
<proteinExistence type="predicted"/>
<feature type="transmembrane region" description="Helical" evidence="1">
    <location>
        <begin position="245"/>
        <end position="265"/>
    </location>
</feature>
<evidence type="ECO:0000313" key="3">
    <source>
        <dbReference type="Proteomes" id="UP000246661"/>
    </source>
</evidence>
<accession>A0A317QF25</accession>
<dbReference type="RefSeq" id="WP_110004435.1">
    <property type="nucleotide sequence ID" value="NZ_QGTX01000001.1"/>
</dbReference>
<keyword evidence="1" id="KW-0472">Membrane</keyword>
<dbReference type="PANTHER" id="PTHR35007">
    <property type="entry name" value="INTEGRAL MEMBRANE PROTEIN-RELATED"/>
    <property type="match status" value="1"/>
</dbReference>
<dbReference type="PANTHER" id="PTHR35007:SF4">
    <property type="entry name" value="CONSERVED TRANSMEMBRANE PROTEIN-RELATED"/>
    <property type="match status" value="1"/>
</dbReference>
<gene>
    <name evidence="2" type="ORF">JD79_00748</name>
</gene>
<evidence type="ECO:0000256" key="1">
    <source>
        <dbReference type="SAM" id="Phobius"/>
    </source>
</evidence>